<comment type="function">
    <text evidence="6">Involved in transcription antitermination. Required for transcription of ribosomal RNA (rRNA) genes. Binds specifically to the boxA antiterminator sequence of the ribosomal RNA (rrn) operons.</text>
</comment>
<proteinExistence type="inferred from homology"/>
<keyword evidence="5 6" id="KW-0804">Transcription</keyword>
<evidence type="ECO:0000313" key="9">
    <source>
        <dbReference type="Proteomes" id="UP000219546"/>
    </source>
</evidence>
<dbReference type="Pfam" id="PF01029">
    <property type="entry name" value="NusB"/>
    <property type="match status" value="1"/>
</dbReference>
<evidence type="ECO:0000256" key="6">
    <source>
        <dbReference type="HAMAP-Rule" id="MF_00073"/>
    </source>
</evidence>
<comment type="similarity">
    <text evidence="1 6">Belongs to the NusB family.</text>
</comment>
<dbReference type="RefSeq" id="WP_097157381.1">
    <property type="nucleotide sequence ID" value="NZ_JBEPMQ010000013.1"/>
</dbReference>
<accession>A0A285CK83</accession>
<sequence length="133" mass="14910">MKRRTAREKALQALYQIEVSKAAADEAIENVLDGDEPDDYLTFLINGVVTHQSEIDASIEKHLQKWRLSRLSVVDRNLLRLAAFELLHSESVPSNVVLNEAIEIAKIYGDDNSSKFINGVLSNLKQNTEEGES</sequence>
<feature type="domain" description="NusB/RsmB/TIM44" evidence="7">
    <location>
        <begin position="5"/>
        <end position="124"/>
    </location>
</feature>
<dbReference type="GO" id="GO:0005829">
    <property type="term" value="C:cytosol"/>
    <property type="evidence" value="ECO:0007669"/>
    <property type="project" value="TreeGrafter"/>
</dbReference>
<keyword evidence="3 6" id="KW-0694">RNA-binding</keyword>
<dbReference type="InterPro" id="IPR011605">
    <property type="entry name" value="NusB_fam"/>
</dbReference>
<evidence type="ECO:0000256" key="3">
    <source>
        <dbReference type="ARBA" id="ARBA00022884"/>
    </source>
</evidence>
<dbReference type="PANTHER" id="PTHR11078">
    <property type="entry name" value="N UTILIZATION SUBSTANCE PROTEIN B-RELATED"/>
    <property type="match status" value="1"/>
</dbReference>
<dbReference type="EMBL" id="OAOP01000002">
    <property type="protein sequence ID" value="SNX67972.1"/>
    <property type="molecule type" value="Genomic_DNA"/>
</dbReference>
<protein>
    <recommendedName>
        <fullName evidence="6">Transcription antitermination protein NusB</fullName>
    </recommendedName>
    <alternativeName>
        <fullName evidence="6">Antitermination factor NusB</fullName>
    </alternativeName>
</protein>
<dbReference type="SUPFAM" id="SSF48013">
    <property type="entry name" value="NusB-like"/>
    <property type="match status" value="1"/>
</dbReference>
<dbReference type="GO" id="GO:0003723">
    <property type="term" value="F:RNA binding"/>
    <property type="evidence" value="ECO:0007669"/>
    <property type="project" value="UniProtKB-UniRule"/>
</dbReference>
<evidence type="ECO:0000256" key="1">
    <source>
        <dbReference type="ARBA" id="ARBA00005952"/>
    </source>
</evidence>
<dbReference type="Proteomes" id="UP000219546">
    <property type="component" value="Unassembled WGS sequence"/>
</dbReference>
<evidence type="ECO:0000256" key="5">
    <source>
        <dbReference type="ARBA" id="ARBA00023163"/>
    </source>
</evidence>
<keyword evidence="2 6" id="KW-0889">Transcription antitermination</keyword>
<dbReference type="InterPro" id="IPR006027">
    <property type="entry name" value="NusB_RsmB_TIM44"/>
</dbReference>
<keyword evidence="9" id="KW-1185">Reference proteome</keyword>
<dbReference type="GO" id="GO:0031564">
    <property type="term" value="P:transcription antitermination"/>
    <property type="evidence" value="ECO:0007669"/>
    <property type="project" value="UniProtKB-KW"/>
</dbReference>
<evidence type="ECO:0000313" key="8">
    <source>
        <dbReference type="EMBL" id="SNX67972.1"/>
    </source>
</evidence>
<evidence type="ECO:0000256" key="4">
    <source>
        <dbReference type="ARBA" id="ARBA00023015"/>
    </source>
</evidence>
<dbReference type="AlphaFoldDB" id="A0A285CK83"/>
<evidence type="ECO:0000256" key="2">
    <source>
        <dbReference type="ARBA" id="ARBA00022814"/>
    </source>
</evidence>
<dbReference type="CDD" id="cd00619">
    <property type="entry name" value="Terminator_NusB"/>
    <property type="match status" value="1"/>
</dbReference>
<dbReference type="PANTHER" id="PTHR11078:SF3">
    <property type="entry name" value="ANTITERMINATION NUSB DOMAIN-CONTAINING PROTEIN"/>
    <property type="match status" value="1"/>
</dbReference>
<name>A0A285CK83_9BACI</name>
<dbReference type="GO" id="GO:0006353">
    <property type="term" value="P:DNA-templated transcription termination"/>
    <property type="evidence" value="ECO:0007669"/>
    <property type="project" value="UniProtKB-UniRule"/>
</dbReference>
<dbReference type="InterPro" id="IPR035926">
    <property type="entry name" value="NusB-like_sf"/>
</dbReference>
<dbReference type="Gene3D" id="1.10.940.10">
    <property type="entry name" value="NusB-like"/>
    <property type="match status" value="1"/>
</dbReference>
<evidence type="ECO:0000259" key="7">
    <source>
        <dbReference type="Pfam" id="PF01029"/>
    </source>
</evidence>
<dbReference type="NCBIfam" id="TIGR01951">
    <property type="entry name" value="nusB"/>
    <property type="match status" value="1"/>
</dbReference>
<organism evidence="8 9">
    <name type="scientific">Bacillus oleivorans</name>
    <dbReference type="NCBI Taxonomy" id="1448271"/>
    <lineage>
        <taxon>Bacteria</taxon>
        <taxon>Bacillati</taxon>
        <taxon>Bacillota</taxon>
        <taxon>Bacilli</taxon>
        <taxon>Bacillales</taxon>
        <taxon>Bacillaceae</taxon>
        <taxon>Bacillus</taxon>
    </lineage>
</organism>
<dbReference type="HAMAP" id="MF_00073">
    <property type="entry name" value="NusB"/>
    <property type="match status" value="1"/>
</dbReference>
<reference evidence="8 9" key="1">
    <citation type="submission" date="2017-08" db="EMBL/GenBank/DDBJ databases">
        <authorList>
            <person name="de Groot N.N."/>
        </authorList>
    </citation>
    <scope>NUCLEOTIDE SEQUENCE [LARGE SCALE GENOMIC DNA]</scope>
    <source>
        <strain evidence="8 9">JC228</strain>
    </source>
</reference>
<keyword evidence="4 6" id="KW-0805">Transcription regulation</keyword>
<gene>
    <name evidence="6" type="primary">nusB</name>
    <name evidence="8" type="ORF">SAMN05877753_102177</name>
</gene>
<dbReference type="OrthoDB" id="9811381at2"/>